<dbReference type="AlphaFoldDB" id="A0A1I8B6N2"/>
<sequence length="332" mass="38907">MKTIIEIKGNDKIFEKFKNYGQLFVGYCLVKQFVILFNDEGKPKIRIFKGNQSFMSEHAAMIGKVLDKRSVDIEYYKRILKQIETKIYKICKDGKVDNDEKLCKNYVKELLNDWNGYCLIERKNTNFERPEEWALIYNQYIHEDGFSLADSSFMGIDMLLMPGIIKESKEWAELYNDALDRFNLHKLTLTEAHHLLVSVSDLLYEKEFNFDNISYALNKTKINYEINEELVKLNKQPNNINQMEIVQQKLNKLETEIHLRMNLQQCSLAVYLLKFTLANINLNKNSLSDQQKFLVLLQNNLKGVTDNIGNGDKEINKKAEFVLKVCKETIKV</sequence>
<protein>
    <submittedName>
        <fullName evidence="2">Uncharacterized protein</fullName>
    </submittedName>
</protein>
<evidence type="ECO:0000313" key="1">
    <source>
        <dbReference type="Proteomes" id="UP000095281"/>
    </source>
</evidence>
<name>A0A1I8B6N2_MELHA</name>
<dbReference type="WBParaSite" id="MhA1_Contig1433.frz3.gene12">
    <property type="protein sequence ID" value="MhA1_Contig1433.frz3.gene12"/>
    <property type="gene ID" value="MhA1_Contig1433.frz3.gene12"/>
</dbReference>
<reference evidence="2" key="1">
    <citation type="submission" date="2016-11" db="UniProtKB">
        <authorList>
            <consortium name="WormBaseParasite"/>
        </authorList>
    </citation>
    <scope>IDENTIFICATION</scope>
</reference>
<keyword evidence="1" id="KW-1185">Reference proteome</keyword>
<evidence type="ECO:0000313" key="2">
    <source>
        <dbReference type="WBParaSite" id="MhA1_Contig1433.frz3.gene12"/>
    </source>
</evidence>
<organism evidence="1 2">
    <name type="scientific">Meloidogyne hapla</name>
    <name type="common">Root-knot nematode worm</name>
    <dbReference type="NCBI Taxonomy" id="6305"/>
    <lineage>
        <taxon>Eukaryota</taxon>
        <taxon>Metazoa</taxon>
        <taxon>Ecdysozoa</taxon>
        <taxon>Nematoda</taxon>
        <taxon>Chromadorea</taxon>
        <taxon>Rhabditida</taxon>
        <taxon>Tylenchina</taxon>
        <taxon>Tylenchomorpha</taxon>
        <taxon>Tylenchoidea</taxon>
        <taxon>Meloidogynidae</taxon>
        <taxon>Meloidogyninae</taxon>
        <taxon>Meloidogyne</taxon>
    </lineage>
</organism>
<dbReference type="Proteomes" id="UP000095281">
    <property type="component" value="Unplaced"/>
</dbReference>
<accession>A0A1I8B6N2</accession>
<proteinExistence type="predicted"/>